<evidence type="ECO:0000256" key="3">
    <source>
        <dbReference type="SAM" id="MobiDB-lite"/>
    </source>
</evidence>
<evidence type="ECO:0000313" key="5">
    <source>
        <dbReference type="EMBL" id="CAH1243431.1"/>
    </source>
</evidence>
<dbReference type="GO" id="GO:0000166">
    <property type="term" value="F:nucleotide binding"/>
    <property type="evidence" value="ECO:0007669"/>
    <property type="project" value="UniProtKB-KW"/>
</dbReference>
<feature type="region of interest" description="Disordered" evidence="3">
    <location>
        <begin position="1"/>
        <end position="27"/>
    </location>
</feature>
<name>A0A8J9YXG3_BRALA</name>
<gene>
    <name evidence="5" type="primary">CBWD3</name>
    <name evidence="5" type="ORF">BLAG_LOCUS6409</name>
</gene>
<feature type="domain" description="CobW C-terminal" evidence="4">
    <location>
        <begin position="162"/>
        <end position="221"/>
    </location>
</feature>
<dbReference type="AlphaFoldDB" id="A0A8J9YXG3"/>
<evidence type="ECO:0000256" key="1">
    <source>
        <dbReference type="ARBA" id="ARBA00022741"/>
    </source>
</evidence>
<feature type="compositionally biased region" description="Basic and acidic residues" evidence="3">
    <location>
        <begin position="11"/>
        <end position="22"/>
    </location>
</feature>
<dbReference type="Pfam" id="PF07683">
    <property type="entry name" value="CobW_C"/>
    <property type="match status" value="1"/>
</dbReference>
<evidence type="ECO:0000259" key="4">
    <source>
        <dbReference type="Pfam" id="PF07683"/>
    </source>
</evidence>
<dbReference type="EMBL" id="OV696698">
    <property type="protein sequence ID" value="CAH1243431.1"/>
    <property type="molecule type" value="Genomic_DNA"/>
</dbReference>
<evidence type="ECO:0000256" key="2">
    <source>
        <dbReference type="ARBA" id="ARBA00023186"/>
    </source>
</evidence>
<protein>
    <submittedName>
        <fullName evidence="5">CBWD3 protein</fullName>
    </submittedName>
</protein>
<sequence>MAKANTSFPTPRDETPDRDGSRTDTCAPVRGVGSLGPILRQTPRVLPPPGHPLVVIARACWLEKAFQGLCARMHFARPVRFTPAFKRRRRFSPVLHVSQDSRSAITPVCFGDIGANSFSTSPELVLAGLAFFRGAGVVDPRIRVDRRDRGVCAEGCTVAGTGVLSLRGCPRRCLLQAVHELYDLEETSPWPESETTRRINRLVFIGRNLDHGVLAGRLAQAVK</sequence>
<organism evidence="5 6">
    <name type="scientific">Branchiostoma lanceolatum</name>
    <name type="common">Common lancelet</name>
    <name type="synonym">Amphioxus lanceolatum</name>
    <dbReference type="NCBI Taxonomy" id="7740"/>
    <lineage>
        <taxon>Eukaryota</taxon>
        <taxon>Metazoa</taxon>
        <taxon>Chordata</taxon>
        <taxon>Cephalochordata</taxon>
        <taxon>Leptocardii</taxon>
        <taxon>Amphioxiformes</taxon>
        <taxon>Branchiostomatidae</taxon>
        <taxon>Branchiostoma</taxon>
    </lineage>
</organism>
<proteinExistence type="predicted"/>
<keyword evidence="6" id="KW-1185">Reference proteome</keyword>
<keyword evidence="2" id="KW-0143">Chaperone</keyword>
<dbReference type="InterPro" id="IPR036627">
    <property type="entry name" value="CobW-likC_sf"/>
</dbReference>
<evidence type="ECO:0000313" key="6">
    <source>
        <dbReference type="Proteomes" id="UP000838412"/>
    </source>
</evidence>
<dbReference type="InterPro" id="IPR011629">
    <property type="entry name" value="CobW-like_C"/>
</dbReference>
<keyword evidence="1" id="KW-0547">Nucleotide-binding</keyword>
<dbReference type="Gene3D" id="3.30.1220.10">
    <property type="entry name" value="CobW-like, C-terminal domain"/>
    <property type="match status" value="1"/>
</dbReference>
<reference evidence="5" key="1">
    <citation type="submission" date="2022-01" db="EMBL/GenBank/DDBJ databases">
        <authorList>
            <person name="Braso-Vives M."/>
        </authorList>
    </citation>
    <scope>NUCLEOTIDE SEQUENCE</scope>
</reference>
<dbReference type="SUPFAM" id="SSF90002">
    <property type="entry name" value="Hypothetical protein YjiA, C-terminal domain"/>
    <property type="match status" value="1"/>
</dbReference>
<accession>A0A8J9YXG3</accession>
<dbReference type="OrthoDB" id="258627at2759"/>
<dbReference type="Proteomes" id="UP000838412">
    <property type="component" value="Chromosome 13"/>
</dbReference>